<organism evidence="1 2">
    <name type="scientific">Coemansia linderi</name>
    <dbReference type="NCBI Taxonomy" id="2663919"/>
    <lineage>
        <taxon>Eukaryota</taxon>
        <taxon>Fungi</taxon>
        <taxon>Fungi incertae sedis</taxon>
        <taxon>Zoopagomycota</taxon>
        <taxon>Kickxellomycotina</taxon>
        <taxon>Kickxellomycetes</taxon>
        <taxon>Kickxellales</taxon>
        <taxon>Kickxellaceae</taxon>
        <taxon>Coemansia</taxon>
    </lineage>
</organism>
<reference evidence="1" key="1">
    <citation type="submission" date="2022-07" db="EMBL/GenBank/DDBJ databases">
        <title>Phylogenomic reconstructions and comparative analyses of Kickxellomycotina fungi.</title>
        <authorList>
            <person name="Reynolds N.K."/>
            <person name="Stajich J.E."/>
            <person name="Barry K."/>
            <person name="Grigoriev I.V."/>
            <person name="Crous P."/>
            <person name="Smith M.E."/>
        </authorList>
    </citation>
    <scope>NUCLEOTIDE SEQUENCE</scope>
    <source>
        <strain evidence="1">BCRC 34191</strain>
    </source>
</reference>
<protein>
    <submittedName>
        <fullName evidence="1">Uncharacterized protein</fullName>
    </submittedName>
</protein>
<keyword evidence="2" id="KW-1185">Reference proteome</keyword>
<dbReference type="EMBL" id="JANBUK010000004">
    <property type="protein sequence ID" value="KAJ2792803.1"/>
    <property type="molecule type" value="Genomic_DNA"/>
</dbReference>
<proteinExistence type="predicted"/>
<gene>
    <name evidence="1" type="ORF">GGI18_000103</name>
</gene>
<evidence type="ECO:0000313" key="1">
    <source>
        <dbReference type="EMBL" id="KAJ2792803.1"/>
    </source>
</evidence>
<comment type="caution">
    <text evidence="1">The sequence shown here is derived from an EMBL/GenBank/DDBJ whole genome shotgun (WGS) entry which is preliminary data.</text>
</comment>
<accession>A0ACC1KPV0</accession>
<sequence>MITKLALLLALSAAVAGGGTPSLFRPVHPLLPVFYVYDQPLRVNASLGVRCLARDLVRLPHKRQWSAVGDQIATATAYLGTHHAIRSESIAITDAYTDKNSGITHVYARQTINGVPVVNGLANVNINADGLVISASQSFAPLITHTSSSIGSNDTGKFSLDSALASLVGYVGPGSNASVSLCSTSANIANGQCSASKALIHAASGIVTPVWHIALRHADHWWSASVNAEHGRIESICDWAYRTESFRVFPRTVLSPVDGQREMLVNPANTTASPKDWVTANTTAGNNVWSQTMSIGRNSTWIDGYRPTATNKTFGFPLDLALPPAAYRDFSITQLFYTVNTMHDLAFVYGFDEAAGNFQDINYSGLGKGGDYLVAIAQDGGGMNNALFLSPPDGQHGEMRMFVWNTTTPNRDGSLEQDIVAHEFTHGISSRLTGGPANADCLGAGEPAGMGEGWGDAVANLLRIRINHTRSVDMIMGHYVFSKGIRNYPYSTSLQTNPTTYVYLDRPAFKGVHAIGEVWAEMLYEVTWSLLDKNGISGDLFARDLTKGDALMLQIMLNGMKLQPCNPSFVDARDAIVQAEKILTGGRNFCALWQGFARRGLGIGAKFDGRQHKEDFGLPEACQRAQK</sequence>
<name>A0ACC1KPV0_9FUNG</name>
<evidence type="ECO:0000313" key="2">
    <source>
        <dbReference type="Proteomes" id="UP001140066"/>
    </source>
</evidence>
<dbReference type="Proteomes" id="UP001140066">
    <property type="component" value="Unassembled WGS sequence"/>
</dbReference>